<protein>
    <submittedName>
        <fullName evidence="1">Uncharacterized protein</fullName>
    </submittedName>
</protein>
<evidence type="ECO:0000313" key="2">
    <source>
        <dbReference type="Proteomes" id="UP001558652"/>
    </source>
</evidence>
<proteinExistence type="predicted"/>
<dbReference type="AlphaFoldDB" id="A0ABD0YL96"/>
<dbReference type="EMBL" id="JBFDAA010000006">
    <property type="protein sequence ID" value="KAL1131314.1"/>
    <property type="molecule type" value="Genomic_DNA"/>
</dbReference>
<evidence type="ECO:0000313" key="1">
    <source>
        <dbReference type="EMBL" id="KAL1131314.1"/>
    </source>
</evidence>
<gene>
    <name evidence="1" type="ORF">AAG570_010932</name>
</gene>
<reference evidence="1 2" key="1">
    <citation type="submission" date="2024-07" db="EMBL/GenBank/DDBJ databases">
        <title>Chromosome-level genome assembly of the water stick insect Ranatra chinensis (Heteroptera: Nepidae).</title>
        <authorList>
            <person name="Liu X."/>
        </authorList>
    </citation>
    <scope>NUCLEOTIDE SEQUENCE [LARGE SCALE GENOMIC DNA]</scope>
    <source>
        <strain evidence="1">Cailab_2021Rc</strain>
        <tissue evidence="1">Muscle</tissue>
    </source>
</reference>
<keyword evidence="2" id="KW-1185">Reference proteome</keyword>
<name>A0ABD0YL96_9HEMI</name>
<organism evidence="1 2">
    <name type="scientific">Ranatra chinensis</name>
    <dbReference type="NCBI Taxonomy" id="642074"/>
    <lineage>
        <taxon>Eukaryota</taxon>
        <taxon>Metazoa</taxon>
        <taxon>Ecdysozoa</taxon>
        <taxon>Arthropoda</taxon>
        <taxon>Hexapoda</taxon>
        <taxon>Insecta</taxon>
        <taxon>Pterygota</taxon>
        <taxon>Neoptera</taxon>
        <taxon>Paraneoptera</taxon>
        <taxon>Hemiptera</taxon>
        <taxon>Heteroptera</taxon>
        <taxon>Panheteroptera</taxon>
        <taxon>Nepomorpha</taxon>
        <taxon>Nepidae</taxon>
        <taxon>Ranatrinae</taxon>
        <taxon>Ranatra</taxon>
    </lineage>
</organism>
<accession>A0ABD0YL96</accession>
<sequence length="130" mass="14281">MKEGERERRMVTSLRRGRATLAAVAVALLVAVGEVQSAAVPQQKIVMHPAFKDAGRKEGLLVWRIQCPNAEDGDPLNVYLVEDCSGDDGQSERGRFELKRMSTGDRDRITQSPDLDASLSFGTFSCNKCP</sequence>
<dbReference type="Proteomes" id="UP001558652">
    <property type="component" value="Unassembled WGS sequence"/>
</dbReference>
<comment type="caution">
    <text evidence="1">The sequence shown here is derived from an EMBL/GenBank/DDBJ whole genome shotgun (WGS) entry which is preliminary data.</text>
</comment>